<dbReference type="EMBL" id="MN585993">
    <property type="protein sequence ID" value="QGJ90092.1"/>
    <property type="molecule type" value="Genomic_DNA"/>
</dbReference>
<gene>
    <name evidence="1" type="primary">52</name>
    <name evidence="1" type="ORF">PBI_INDLULAMITHI_52</name>
</gene>
<dbReference type="RefSeq" id="YP_009853804.1">
    <property type="nucleotide sequence ID" value="NC_048824.1"/>
</dbReference>
<dbReference type="GeneID" id="55624490"/>
<proteinExistence type="predicted"/>
<evidence type="ECO:0000313" key="1">
    <source>
        <dbReference type="EMBL" id="QGJ90092.1"/>
    </source>
</evidence>
<dbReference type="Proteomes" id="UP000423609">
    <property type="component" value="Segment"/>
</dbReference>
<protein>
    <submittedName>
        <fullName evidence="1">Uncharacterized protein</fullName>
    </submittedName>
</protein>
<sequence length="81" mass="9056">MAFETRIRNRNTIEKVNPSTGHVIAKAVRAQPGANWHVGAEIQTDMGKKMTNVGEIAAHLPEVMQRKLALSWVDSLPFNLY</sequence>
<organism evidence="1 2">
    <name type="scientific">Mycobacterium phage Indlulamithi</name>
    <dbReference type="NCBI Taxonomy" id="2656582"/>
    <lineage>
        <taxon>Viruses</taxon>
        <taxon>Duplodnaviria</taxon>
        <taxon>Heunggongvirae</taxon>
        <taxon>Uroviricota</taxon>
        <taxon>Caudoviricetes</taxon>
        <taxon>Indlulamithivirus</taxon>
        <taxon>Indlulamithivirus indlulamithi</taxon>
    </lineage>
</organism>
<name>A0A649VDR2_9CAUD</name>
<accession>A0A649VDR2</accession>
<keyword evidence="2" id="KW-1185">Reference proteome</keyword>
<evidence type="ECO:0000313" key="2">
    <source>
        <dbReference type="Proteomes" id="UP000423609"/>
    </source>
</evidence>
<dbReference type="KEGG" id="vg:55624490"/>
<reference evidence="1 2" key="1">
    <citation type="submission" date="2019-10" db="EMBL/GenBank/DDBJ databases">
        <authorList>
            <person name="Garlena R.A."/>
            <person name="Russell D.A."/>
            <person name="Pope W.H."/>
            <person name="Jacobs-Sera D."/>
            <person name="Hatfull G.F."/>
        </authorList>
    </citation>
    <scope>NUCLEOTIDE SEQUENCE [LARGE SCALE GENOMIC DNA]</scope>
</reference>